<keyword evidence="3" id="KW-1185">Reference proteome</keyword>
<evidence type="ECO:0000313" key="3">
    <source>
        <dbReference type="Proteomes" id="UP001190700"/>
    </source>
</evidence>
<feature type="compositionally biased region" description="Basic and acidic residues" evidence="1">
    <location>
        <begin position="54"/>
        <end position="72"/>
    </location>
</feature>
<dbReference type="AlphaFoldDB" id="A0AAE0KPB8"/>
<reference evidence="2 3" key="1">
    <citation type="journal article" date="2015" name="Genome Biol. Evol.">
        <title>Comparative Genomics of a Bacterivorous Green Alga Reveals Evolutionary Causalities and Consequences of Phago-Mixotrophic Mode of Nutrition.</title>
        <authorList>
            <person name="Burns J.A."/>
            <person name="Paasch A."/>
            <person name="Narechania A."/>
            <person name="Kim E."/>
        </authorList>
    </citation>
    <scope>NUCLEOTIDE SEQUENCE [LARGE SCALE GENOMIC DNA]</scope>
    <source>
        <strain evidence="2 3">PLY_AMNH</strain>
    </source>
</reference>
<evidence type="ECO:0000313" key="2">
    <source>
        <dbReference type="EMBL" id="KAK3255753.1"/>
    </source>
</evidence>
<feature type="region of interest" description="Disordered" evidence="1">
    <location>
        <begin position="43"/>
        <end position="182"/>
    </location>
</feature>
<protein>
    <submittedName>
        <fullName evidence="2">Uncharacterized protein</fullName>
    </submittedName>
</protein>
<accession>A0AAE0KPB8</accession>
<comment type="caution">
    <text evidence="2">The sequence shown here is derived from an EMBL/GenBank/DDBJ whole genome shotgun (WGS) entry which is preliminary data.</text>
</comment>
<feature type="compositionally biased region" description="Polar residues" evidence="1">
    <location>
        <begin position="151"/>
        <end position="160"/>
    </location>
</feature>
<dbReference type="EMBL" id="LGRX02022307">
    <property type="protein sequence ID" value="KAK3255753.1"/>
    <property type="molecule type" value="Genomic_DNA"/>
</dbReference>
<feature type="compositionally biased region" description="Basic and acidic residues" evidence="1">
    <location>
        <begin position="266"/>
        <end position="277"/>
    </location>
</feature>
<feature type="region of interest" description="Disordered" evidence="1">
    <location>
        <begin position="200"/>
        <end position="320"/>
    </location>
</feature>
<feature type="compositionally biased region" description="Basic and acidic residues" evidence="1">
    <location>
        <begin position="223"/>
        <end position="233"/>
    </location>
</feature>
<organism evidence="2 3">
    <name type="scientific">Cymbomonas tetramitiformis</name>
    <dbReference type="NCBI Taxonomy" id="36881"/>
    <lineage>
        <taxon>Eukaryota</taxon>
        <taxon>Viridiplantae</taxon>
        <taxon>Chlorophyta</taxon>
        <taxon>Pyramimonadophyceae</taxon>
        <taxon>Pyramimonadales</taxon>
        <taxon>Pyramimonadaceae</taxon>
        <taxon>Cymbomonas</taxon>
    </lineage>
</organism>
<gene>
    <name evidence="2" type="ORF">CYMTET_35081</name>
</gene>
<feature type="region of interest" description="Disordered" evidence="1">
    <location>
        <begin position="366"/>
        <end position="386"/>
    </location>
</feature>
<feature type="region of interest" description="Disordered" evidence="1">
    <location>
        <begin position="1"/>
        <end position="29"/>
    </location>
</feature>
<sequence>MPQPQHYVHTSAPSASDAETPAEPHEANSQALAQVNETLADAVEESEVVNETDTFEKTDTSVKADTSEKTDPETLAASNETPSKREEVTKAASARRPRNPPSGTADDDKEQRSGARHTSRPRSRERSGAHGPTGASGGQRGRADGHREAMNNASVPSKTSPEPEVKVAPEGQSVPAAESDEITHQVKEINNLLANIEGLSADRPVLTDGESVNRATAEAAAETTRRREGARDSARRRRSSPPATKVLDRKPPVGAEASSPTSAPPEAKEDVPLRDQEVASFSVDELGDSAGSSEGDGDEERKAKWVVDGSQDGFTQDVDDPAVREMLAKRKPHRGPWLRLQWPQNVTARGIHLRLHLRQFFEDGSFGVKPSGKHKTSSRPHLDYLA</sequence>
<evidence type="ECO:0000256" key="1">
    <source>
        <dbReference type="SAM" id="MobiDB-lite"/>
    </source>
</evidence>
<name>A0AAE0KPB8_9CHLO</name>
<feature type="non-terminal residue" evidence="2">
    <location>
        <position position="386"/>
    </location>
</feature>
<dbReference type="Proteomes" id="UP001190700">
    <property type="component" value="Unassembled WGS sequence"/>
</dbReference>
<proteinExistence type="predicted"/>